<keyword evidence="3" id="KW-1185">Reference proteome</keyword>
<evidence type="ECO:0000256" key="1">
    <source>
        <dbReference type="SAM" id="MobiDB-lite"/>
    </source>
</evidence>
<name>A0A448WGA7_9PLAT</name>
<evidence type="ECO:0000313" key="2">
    <source>
        <dbReference type="EMBL" id="VEL11013.1"/>
    </source>
</evidence>
<feature type="region of interest" description="Disordered" evidence="1">
    <location>
        <begin position="276"/>
        <end position="301"/>
    </location>
</feature>
<accession>A0A448WGA7</accession>
<organism evidence="2 3">
    <name type="scientific">Protopolystoma xenopodis</name>
    <dbReference type="NCBI Taxonomy" id="117903"/>
    <lineage>
        <taxon>Eukaryota</taxon>
        <taxon>Metazoa</taxon>
        <taxon>Spiralia</taxon>
        <taxon>Lophotrochozoa</taxon>
        <taxon>Platyhelminthes</taxon>
        <taxon>Monogenea</taxon>
        <taxon>Polyopisthocotylea</taxon>
        <taxon>Polystomatidea</taxon>
        <taxon>Polystomatidae</taxon>
        <taxon>Protopolystoma</taxon>
    </lineage>
</organism>
<dbReference type="Proteomes" id="UP000784294">
    <property type="component" value="Unassembled WGS sequence"/>
</dbReference>
<feature type="compositionally biased region" description="Basic and acidic residues" evidence="1">
    <location>
        <begin position="75"/>
        <end position="91"/>
    </location>
</feature>
<comment type="caution">
    <text evidence="2">The sequence shown here is derived from an EMBL/GenBank/DDBJ whole genome shotgun (WGS) entry which is preliminary data.</text>
</comment>
<gene>
    <name evidence="2" type="ORF">PXEA_LOCUS4453</name>
</gene>
<dbReference type="AlphaFoldDB" id="A0A448WGA7"/>
<feature type="region of interest" description="Disordered" evidence="1">
    <location>
        <begin position="58"/>
        <end position="94"/>
    </location>
</feature>
<proteinExistence type="predicted"/>
<sequence length="379" mass="41859">MKLYIRTGQPLQDVYYTWDLRRFDDEPLETGQLAEIVDISAADGGKLMLSGSRSTAENVKGRCLASRELSPKPPAGKDSDTAEKPEAEKGVHLQGQGRVIYASSPFFRFDIRGEAEGRVTEEFTEELPGTWPSAPDSILKVLFREPCPFSNLEYLTKISVHVEGLNQDGTLTRRSGENVVLKCRARFENGQEVGKGLQYEWRLSTGPDNRPLPLNEMAAQVYLQNAELHLSKLSPTYEAKSRGGLRGVCAARLSEPAVTRAVELAQTGSQLPAVVGSAGAKSTGASRTEAGVEQTTAPTQKEWQRARQVVSDAFAIHVKRRLEPGAPDPEDEQIGEGDPKGPYIWTPGSGQFYPFLFISYHLSAIRDYYLYSWGLDFKT</sequence>
<reference evidence="2" key="1">
    <citation type="submission" date="2018-11" db="EMBL/GenBank/DDBJ databases">
        <authorList>
            <consortium name="Pathogen Informatics"/>
        </authorList>
    </citation>
    <scope>NUCLEOTIDE SEQUENCE</scope>
</reference>
<dbReference type="EMBL" id="CAAALY010010597">
    <property type="protein sequence ID" value="VEL11013.1"/>
    <property type="molecule type" value="Genomic_DNA"/>
</dbReference>
<evidence type="ECO:0000313" key="3">
    <source>
        <dbReference type="Proteomes" id="UP000784294"/>
    </source>
</evidence>
<feature type="region of interest" description="Disordered" evidence="1">
    <location>
        <begin position="320"/>
        <end position="341"/>
    </location>
</feature>
<protein>
    <submittedName>
        <fullName evidence="2">Uncharacterized protein</fullName>
    </submittedName>
</protein>